<evidence type="ECO:0000256" key="2">
    <source>
        <dbReference type="SAM" id="MobiDB-lite"/>
    </source>
</evidence>
<dbReference type="InterPro" id="IPR000253">
    <property type="entry name" value="FHA_dom"/>
</dbReference>
<comment type="caution">
    <text evidence="4">The sequence shown here is derived from an EMBL/GenBank/DDBJ whole genome shotgun (WGS) entry which is preliminary data.</text>
</comment>
<keyword evidence="5" id="KW-1185">Reference proteome</keyword>
<dbReference type="Proteomes" id="UP000693981">
    <property type="component" value="Unassembled WGS sequence"/>
</dbReference>
<dbReference type="AlphaFoldDB" id="A0A8T1X6Y0"/>
<sequence length="157" mass="17711">MKRKHATSAAASDEKEREASPTRKRALLLVKKLVEQAKLRAEELRREMEAGKKVLLDALDAEKENMDKDGNVTPQAFTISVRCVTGLYRGRKFSMEMDMLKMETTGKIFFIDLDSTNGSRINDVELEPHEPFELTPGKPIKVEVGAGELEFMIEPKS</sequence>
<accession>A0A8T1X6Y0</accession>
<evidence type="ECO:0000313" key="5">
    <source>
        <dbReference type="Proteomes" id="UP000693981"/>
    </source>
</evidence>
<reference evidence="4" key="1">
    <citation type="submission" date="2021-02" db="EMBL/GenBank/DDBJ databases">
        <authorList>
            <person name="Palmer J.M."/>
        </authorList>
    </citation>
    <scope>NUCLEOTIDE SEQUENCE</scope>
    <source>
        <strain evidence="4">SCRP23</strain>
    </source>
</reference>
<organism evidence="4 5">
    <name type="scientific">Phytophthora boehmeriae</name>
    <dbReference type="NCBI Taxonomy" id="109152"/>
    <lineage>
        <taxon>Eukaryota</taxon>
        <taxon>Sar</taxon>
        <taxon>Stramenopiles</taxon>
        <taxon>Oomycota</taxon>
        <taxon>Peronosporomycetes</taxon>
        <taxon>Peronosporales</taxon>
        <taxon>Peronosporaceae</taxon>
        <taxon>Phytophthora</taxon>
    </lineage>
</organism>
<protein>
    <recommendedName>
        <fullName evidence="3">FHA domain-containing protein</fullName>
    </recommendedName>
</protein>
<gene>
    <name evidence="4" type="ORF">PHYBOEH_007956</name>
</gene>
<evidence type="ECO:0000313" key="4">
    <source>
        <dbReference type="EMBL" id="KAG7399793.1"/>
    </source>
</evidence>
<feature type="compositionally biased region" description="Basic and acidic residues" evidence="2">
    <location>
        <begin position="12"/>
        <end position="21"/>
    </location>
</feature>
<dbReference type="Pfam" id="PF00498">
    <property type="entry name" value="FHA"/>
    <property type="match status" value="1"/>
</dbReference>
<evidence type="ECO:0000256" key="1">
    <source>
        <dbReference type="SAM" id="Coils"/>
    </source>
</evidence>
<feature type="coiled-coil region" evidence="1">
    <location>
        <begin position="27"/>
        <end position="54"/>
    </location>
</feature>
<dbReference type="EMBL" id="JAGDFL010000045">
    <property type="protein sequence ID" value="KAG7399793.1"/>
    <property type="molecule type" value="Genomic_DNA"/>
</dbReference>
<feature type="region of interest" description="Disordered" evidence="2">
    <location>
        <begin position="1"/>
        <end position="23"/>
    </location>
</feature>
<dbReference type="OrthoDB" id="687730at2759"/>
<feature type="domain" description="FHA" evidence="3">
    <location>
        <begin position="102"/>
        <end position="141"/>
    </location>
</feature>
<keyword evidence="1" id="KW-0175">Coiled coil</keyword>
<name>A0A8T1X6Y0_9STRA</name>
<evidence type="ECO:0000259" key="3">
    <source>
        <dbReference type="Pfam" id="PF00498"/>
    </source>
</evidence>
<proteinExistence type="predicted"/>